<dbReference type="RefSeq" id="WP_303945700.1">
    <property type="nucleotide sequence ID" value="NZ_JABZXO010000032.1"/>
</dbReference>
<evidence type="ECO:0000313" key="2">
    <source>
        <dbReference type="EMBL" id="MBF1658072.1"/>
    </source>
</evidence>
<dbReference type="AlphaFoldDB" id="A0A930L815"/>
<comment type="caution">
    <text evidence="2">The sequence shown here is derived from an EMBL/GenBank/DDBJ whole genome shotgun (WGS) entry which is preliminary data.</text>
</comment>
<proteinExistence type="predicted"/>
<dbReference type="EMBL" id="JABZXO010000032">
    <property type="protein sequence ID" value="MBF1658072.1"/>
    <property type="molecule type" value="Genomic_DNA"/>
</dbReference>
<accession>A0A930L815</accession>
<evidence type="ECO:0000313" key="3">
    <source>
        <dbReference type="Proteomes" id="UP000770330"/>
    </source>
</evidence>
<feature type="compositionally biased region" description="Polar residues" evidence="1">
    <location>
        <begin position="24"/>
        <end position="33"/>
    </location>
</feature>
<organism evidence="2 3">
    <name type="scientific">Rothia mucilaginosa</name>
    <dbReference type="NCBI Taxonomy" id="43675"/>
    <lineage>
        <taxon>Bacteria</taxon>
        <taxon>Bacillati</taxon>
        <taxon>Actinomycetota</taxon>
        <taxon>Actinomycetes</taxon>
        <taxon>Micrococcales</taxon>
        <taxon>Micrococcaceae</taxon>
        <taxon>Rothia</taxon>
    </lineage>
</organism>
<name>A0A930L815_9MICC</name>
<sequence length="144" mass="16188">MSPHDLIKAAMTGLKKPRVLHLTARSQQSTPTKQPAAPAHPDTEPPAALAVAPREALTRFLQTLIEMMEDPQVHTLSGDELMQRLLKDPATRHVVRSFQVVMMSCRWALEHKEEIFELINLWRQCLSTHSQGKKPAESSPRGKP</sequence>
<protein>
    <submittedName>
        <fullName evidence="2">Uncharacterized protein</fullName>
    </submittedName>
</protein>
<reference evidence="2" key="1">
    <citation type="submission" date="2020-04" db="EMBL/GenBank/DDBJ databases">
        <title>Deep metagenomics examines the oral microbiome during advanced dental caries in children, revealing novel taxa and co-occurrences with host molecules.</title>
        <authorList>
            <person name="Baker J.L."/>
            <person name="Morton J.T."/>
            <person name="Dinis M."/>
            <person name="Alvarez R."/>
            <person name="Tran N.C."/>
            <person name="Knight R."/>
            <person name="Edlund A."/>
        </authorList>
    </citation>
    <scope>NUCLEOTIDE SEQUENCE</scope>
    <source>
        <strain evidence="2">JCVI_39_bin.18</strain>
    </source>
</reference>
<feature type="region of interest" description="Disordered" evidence="1">
    <location>
        <begin position="24"/>
        <end position="50"/>
    </location>
</feature>
<evidence type="ECO:0000256" key="1">
    <source>
        <dbReference type="SAM" id="MobiDB-lite"/>
    </source>
</evidence>
<gene>
    <name evidence="2" type="ORF">HXO61_09130</name>
</gene>
<dbReference type="Proteomes" id="UP000770330">
    <property type="component" value="Unassembled WGS sequence"/>
</dbReference>